<evidence type="ECO:0000313" key="2">
    <source>
        <dbReference type="Proteomes" id="UP001054945"/>
    </source>
</evidence>
<organism evidence="1 2">
    <name type="scientific">Caerostris extrusa</name>
    <name type="common">Bark spider</name>
    <name type="synonym">Caerostris bankana</name>
    <dbReference type="NCBI Taxonomy" id="172846"/>
    <lineage>
        <taxon>Eukaryota</taxon>
        <taxon>Metazoa</taxon>
        <taxon>Ecdysozoa</taxon>
        <taxon>Arthropoda</taxon>
        <taxon>Chelicerata</taxon>
        <taxon>Arachnida</taxon>
        <taxon>Araneae</taxon>
        <taxon>Araneomorphae</taxon>
        <taxon>Entelegynae</taxon>
        <taxon>Araneoidea</taxon>
        <taxon>Araneidae</taxon>
        <taxon>Caerostris</taxon>
    </lineage>
</organism>
<evidence type="ECO:0000313" key="1">
    <source>
        <dbReference type="EMBL" id="GIY31039.1"/>
    </source>
</evidence>
<keyword evidence="2" id="KW-1185">Reference proteome</keyword>
<proteinExistence type="predicted"/>
<evidence type="ECO:0008006" key="3">
    <source>
        <dbReference type="Google" id="ProtNLM"/>
    </source>
</evidence>
<reference evidence="1 2" key="1">
    <citation type="submission" date="2021-06" db="EMBL/GenBank/DDBJ databases">
        <title>Caerostris extrusa draft genome.</title>
        <authorList>
            <person name="Kono N."/>
            <person name="Arakawa K."/>
        </authorList>
    </citation>
    <scope>NUCLEOTIDE SEQUENCE [LARGE SCALE GENOMIC DNA]</scope>
</reference>
<dbReference type="EMBL" id="BPLR01009314">
    <property type="protein sequence ID" value="GIY31039.1"/>
    <property type="molecule type" value="Genomic_DNA"/>
</dbReference>
<protein>
    <recommendedName>
        <fullName evidence="3">Secreted protein</fullName>
    </recommendedName>
</protein>
<dbReference type="Proteomes" id="UP001054945">
    <property type="component" value="Unassembled WGS sequence"/>
</dbReference>
<name>A0AAV4SAM8_CAEEX</name>
<accession>A0AAV4SAM8</accession>
<comment type="caution">
    <text evidence="1">The sequence shown here is derived from an EMBL/GenBank/DDBJ whole genome shotgun (WGS) entry which is preliminary data.</text>
</comment>
<sequence>MKAVFVTIWGAAMGGFMVGNDKEQRNLEKEVSLAPFIFYIRVWCRVTELLAKRVQVGQHLTGWGGCWPDLLTHAEISTNLHDRWPLGYH</sequence>
<dbReference type="AlphaFoldDB" id="A0AAV4SAM8"/>
<gene>
    <name evidence="1" type="ORF">CEXT_797461</name>
</gene>